<dbReference type="RefSeq" id="WP_204949561.1">
    <property type="nucleotide sequence ID" value="NZ_BSFF01000001.1"/>
</dbReference>
<comment type="caution">
    <text evidence="2">The sequence shown here is derived from an EMBL/GenBank/DDBJ whole genome shotgun (WGS) entry which is preliminary data.</text>
</comment>
<feature type="chain" id="PRO_5040925407" evidence="1">
    <location>
        <begin position="24"/>
        <end position="188"/>
    </location>
</feature>
<evidence type="ECO:0000313" key="2">
    <source>
        <dbReference type="EMBL" id="GLK54208.1"/>
    </source>
</evidence>
<reference evidence="3 4" key="2">
    <citation type="submission" date="2021-01" db="EMBL/GenBank/DDBJ databases">
        <title>Genomic Encyclopedia of Type Strains, Phase IV (KMG-IV): sequencing the most valuable type-strain genomes for metagenomic binning, comparative biology and taxonomic classification.</title>
        <authorList>
            <person name="Goeker M."/>
        </authorList>
    </citation>
    <scope>NUCLEOTIDE SEQUENCE [LARGE SCALE GENOMIC DNA]</scope>
    <source>
        <strain evidence="3 4">DSM 6130</strain>
    </source>
</reference>
<keyword evidence="4" id="KW-1185">Reference proteome</keyword>
<dbReference type="EMBL" id="BSFF01000001">
    <property type="protein sequence ID" value="GLK54208.1"/>
    <property type="molecule type" value="Genomic_DNA"/>
</dbReference>
<gene>
    <name evidence="2" type="ORF">GCM10008170_02270</name>
    <name evidence="3" type="ORF">JOD31_001376</name>
</gene>
<dbReference type="AlphaFoldDB" id="A0A9W6MQF4"/>
<reference evidence="2" key="3">
    <citation type="submission" date="2023-01" db="EMBL/GenBank/DDBJ databases">
        <authorList>
            <person name="Sun Q."/>
            <person name="Evtushenko L."/>
        </authorList>
    </citation>
    <scope>NUCLEOTIDE SEQUENCE</scope>
    <source>
        <strain evidence="2">VKM B-1606</strain>
    </source>
</reference>
<evidence type="ECO:0000313" key="4">
    <source>
        <dbReference type="Proteomes" id="UP000758856"/>
    </source>
</evidence>
<proteinExistence type="predicted"/>
<name>A0A9W6MQF4_9HYPH</name>
<dbReference type="EMBL" id="JAFBCY010000002">
    <property type="protein sequence ID" value="MBM7851151.1"/>
    <property type="molecule type" value="Genomic_DNA"/>
</dbReference>
<evidence type="ECO:0000313" key="5">
    <source>
        <dbReference type="Proteomes" id="UP001143400"/>
    </source>
</evidence>
<reference evidence="2" key="1">
    <citation type="journal article" date="2014" name="Int. J. Syst. Evol. Microbiol.">
        <title>Complete genome sequence of Corynebacterium casei LMG S-19264T (=DSM 44701T), isolated from a smear-ripened cheese.</title>
        <authorList>
            <consortium name="US DOE Joint Genome Institute (JGI-PGF)"/>
            <person name="Walter F."/>
            <person name="Albersmeier A."/>
            <person name="Kalinowski J."/>
            <person name="Ruckert C."/>
        </authorList>
    </citation>
    <scope>NUCLEOTIDE SEQUENCE</scope>
    <source>
        <strain evidence="2">VKM B-1606</strain>
    </source>
</reference>
<sequence>MSLHAPSAAALVATLALVSSASAQQPPSASQAAAALVGQGVAARAVDDAACPRVVALKGAESFPRGKGGANQATLGGLARDCADLGAETLVKVAVTGDGVRATTAGPSWFNAPLTIAVLDDRGQAVATRRAKVKVQLPRGATSGPFAYVVEDLSLPPAKDYAGWSVVVGFEMSQAELQRAAKVVTAGR</sequence>
<evidence type="ECO:0000313" key="3">
    <source>
        <dbReference type="EMBL" id="MBM7851151.1"/>
    </source>
</evidence>
<keyword evidence="1" id="KW-0732">Signal</keyword>
<organism evidence="2 5">
    <name type="scientific">Methylopila capsulata</name>
    <dbReference type="NCBI Taxonomy" id="61654"/>
    <lineage>
        <taxon>Bacteria</taxon>
        <taxon>Pseudomonadati</taxon>
        <taxon>Pseudomonadota</taxon>
        <taxon>Alphaproteobacteria</taxon>
        <taxon>Hyphomicrobiales</taxon>
        <taxon>Methylopilaceae</taxon>
        <taxon>Methylopila</taxon>
    </lineage>
</organism>
<dbReference type="Proteomes" id="UP001143400">
    <property type="component" value="Unassembled WGS sequence"/>
</dbReference>
<evidence type="ECO:0000256" key="1">
    <source>
        <dbReference type="SAM" id="SignalP"/>
    </source>
</evidence>
<protein>
    <submittedName>
        <fullName evidence="2">Uncharacterized protein</fullName>
    </submittedName>
</protein>
<dbReference type="Proteomes" id="UP000758856">
    <property type="component" value="Unassembled WGS sequence"/>
</dbReference>
<accession>A0A9W6MQF4</accession>
<feature type="signal peptide" evidence="1">
    <location>
        <begin position="1"/>
        <end position="23"/>
    </location>
</feature>